<dbReference type="PANTHER" id="PTHR30287:SF1">
    <property type="entry name" value="INNER MEMBRANE PROTEIN"/>
    <property type="match status" value="1"/>
</dbReference>
<feature type="transmembrane region" description="Helical" evidence="7">
    <location>
        <begin position="579"/>
        <end position="600"/>
    </location>
</feature>
<dbReference type="PANTHER" id="PTHR30287">
    <property type="entry name" value="MEMBRANE COMPONENT OF PREDICTED ABC SUPERFAMILY METABOLITE UPTAKE TRANSPORTER"/>
    <property type="match status" value="1"/>
</dbReference>
<dbReference type="Gene3D" id="1.10.287.1490">
    <property type="match status" value="1"/>
</dbReference>
<keyword evidence="4 7" id="KW-1133">Transmembrane helix</keyword>
<keyword evidence="5 7" id="KW-0472">Membrane</keyword>
<keyword evidence="10" id="KW-1185">Reference proteome</keyword>
<evidence type="ECO:0000256" key="3">
    <source>
        <dbReference type="ARBA" id="ARBA00022692"/>
    </source>
</evidence>
<proteinExistence type="predicted"/>
<dbReference type="InterPro" id="IPR003838">
    <property type="entry name" value="ABC3_permease_C"/>
</dbReference>
<feature type="transmembrane region" description="Helical" evidence="7">
    <location>
        <begin position="978"/>
        <end position="998"/>
    </location>
</feature>
<keyword evidence="3 7" id="KW-0812">Transmembrane</keyword>
<dbReference type="Pfam" id="PF02687">
    <property type="entry name" value="FtsX"/>
    <property type="match status" value="2"/>
</dbReference>
<feature type="transmembrane region" description="Helical" evidence="7">
    <location>
        <begin position="1073"/>
        <end position="1095"/>
    </location>
</feature>
<dbReference type="OrthoDB" id="5137249at2"/>
<dbReference type="AlphaFoldDB" id="A0A4Q7PIX5"/>
<evidence type="ECO:0000256" key="7">
    <source>
        <dbReference type="SAM" id="Phobius"/>
    </source>
</evidence>
<evidence type="ECO:0000259" key="8">
    <source>
        <dbReference type="Pfam" id="PF02687"/>
    </source>
</evidence>
<keyword evidence="2" id="KW-1003">Cell membrane</keyword>
<dbReference type="RefSeq" id="WP_130435005.1">
    <property type="nucleotide sequence ID" value="NZ_SGXF01000003.1"/>
</dbReference>
<feature type="transmembrane region" description="Helical" evidence="7">
    <location>
        <begin position="621"/>
        <end position="642"/>
    </location>
</feature>
<dbReference type="Proteomes" id="UP000292927">
    <property type="component" value="Unassembled WGS sequence"/>
</dbReference>
<protein>
    <submittedName>
        <fullName evidence="9">Putative ABC transport system permease protein</fullName>
    </submittedName>
</protein>
<feature type="transmembrane region" description="Helical" evidence="7">
    <location>
        <begin position="20"/>
        <end position="37"/>
    </location>
</feature>
<feature type="region of interest" description="Disordered" evidence="6">
    <location>
        <begin position="486"/>
        <end position="523"/>
    </location>
</feature>
<comment type="subcellular location">
    <subcellularLocation>
        <location evidence="1">Cell membrane</location>
        <topology evidence="1">Multi-pass membrane protein</topology>
    </subcellularLocation>
</comment>
<evidence type="ECO:0000313" key="10">
    <source>
        <dbReference type="Proteomes" id="UP000292927"/>
    </source>
</evidence>
<evidence type="ECO:0000256" key="5">
    <source>
        <dbReference type="ARBA" id="ARBA00023136"/>
    </source>
</evidence>
<feature type="transmembrane region" description="Helical" evidence="7">
    <location>
        <begin position="746"/>
        <end position="766"/>
    </location>
</feature>
<sequence length="1108" mass="122912">MKRALWTDFWREIRKNKGRFISIFFIVALGAAFFSGIRSAQSDMKISADTYYDETNLMDIRILSTLGLTEDDIAEISSVEGVKRAEGAYALEALCDTGEVELTLRLVSRTTVINTAAVDRGRLPAKEDECLVDTAFLTKSGYDIGDTIQLQSGTDTDLSESLKFTELKIVGVGRLPYYMDLSRGTGAIGDGSIDCFAVLSPAAFTSPAFTEIYVALEGAAEEMSYEDAYDSISEKVAGRLEGIAEGACLRRYHVLKADLEQQLADAEKQVADGEAALADGRDQLDEGSRQLSEAERMLLEQEQELQDAKAQIEDGEAGMESARQQIADGEAQLAQAGQMLAEKEQELQGAEEQLAQGKAEYASGKAEYESGAGLLEIAQKRLGELQAEMEDYKAQLDQLGITTTPVFDAMKENLDKLQKEVDERSGQVAAARQQLDAAAAQIASAETQIAEGRSQLTAAKAQLEQKSSELVAAKEQLKDGEARLEESKQLVSDGESQIADGKEQLKEKKQELSDAEQEFQDSHGEALQQLADAREQIDKGKKTLEELEVPEWYVLDRNKIESYVTFGQDAQRISNIGKVFPVMFFLVAALVSLTAMTRMIEEQRTQIGTYKALGYGNGIIALKYFCYAMLATIGGSVLGVVVGEKVLPWVIMKAYGMLYTGLPYYLTPINWEQALQAVIASAACTGIATLAACWRELRAKPSELMRPEAPKGGKRVFLEHIGPLWRRLNFTQKSTVRNLVRYKKRFFMTIFGIGGCMALMLVGFGVQDSILTVAKNQYVNIFTYNSAITLNTKADGAQKEELSEAVKEYPGMRENMELYSQNVDLEAGDSTKSATLYVPADLNKVFEFMKFRDRKSGEEYPFPENGAALTEKTAKMLGVGVGDTVVIKKGETSSAEVRVETIVENYVYHYIFLTPSLYKELYGEAPVYNQMLMNYSDTSEGAEKQLGQRMMELDAVSGVTFIRDLEESIDKMLQSLNMVIYVLITSAGLLAFVVLYNLNNINITERQRELATIKVLGFYNLEVAEYVYRENVLLTLIGMIAGVGMGIVLHQFVIQTVEVDAMMFGRKIDWPSFVYSALLTLIFAVFVNFIMYYRLRKIDMIESLKSVE</sequence>
<reference evidence="9 10" key="1">
    <citation type="submission" date="2019-02" db="EMBL/GenBank/DDBJ databases">
        <title>Genomic Encyclopedia of Type Strains, Phase IV (KMG-IV): sequencing the most valuable type-strain genomes for metagenomic binning, comparative biology and taxonomic classification.</title>
        <authorList>
            <person name="Goeker M."/>
        </authorList>
    </citation>
    <scope>NUCLEOTIDE SEQUENCE [LARGE SCALE GENOMIC DNA]</scope>
    <source>
        <strain evidence="9 10">DSM 29486</strain>
    </source>
</reference>
<dbReference type="EMBL" id="SGXF01000003">
    <property type="protein sequence ID" value="RZT00386.1"/>
    <property type="molecule type" value="Genomic_DNA"/>
</dbReference>
<feature type="transmembrane region" description="Helical" evidence="7">
    <location>
        <begin position="1032"/>
        <end position="1053"/>
    </location>
</feature>
<feature type="domain" description="ABC3 transporter permease C-terminal" evidence="8">
    <location>
        <begin position="982"/>
        <end position="1099"/>
    </location>
</feature>
<evidence type="ECO:0000313" key="9">
    <source>
        <dbReference type="EMBL" id="RZT00386.1"/>
    </source>
</evidence>
<evidence type="ECO:0000256" key="4">
    <source>
        <dbReference type="ARBA" id="ARBA00022989"/>
    </source>
</evidence>
<feature type="domain" description="ABC3 transporter permease C-terminal" evidence="8">
    <location>
        <begin position="579"/>
        <end position="697"/>
    </location>
</feature>
<name>A0A4Q7PIX5_9FIRM</name>
<feature type="transmembrane region" description="Helical" evidence="7">
    <location>
        <begin position="674"/>
        <end position="694"/>
    </location>
</feature>
<feature type="compositionally biased region" description="Basic and acidic residues" evidence="6">
    <location>
        <begin position="500"/>
        <end position="512"/>
    </location>
</feature>
<gene>
    <name evidence="9" type="ORF">EV209_1693</name>
</gene>
<evidence type="ECO:0000256" key="6">
    <source>
        <dbReference type="SAM" id="MobiDB-lite"/>
    </source>
</evidence>
<organism evidence="9 10">
    <name type="scientific">Cuneatibacter caecimuris</name>
    <dbReference type="NCBI Taxonomy" id="1796618"/>
    <lineage>
        <taxon>Bacteria</taxon>
        <taxon>Bacillati</taxon>
        <taxon>Bacillota</taxon>
        <taxon>Clostridia</taxon>
        <taxon>Lachnospirales</taxon>
        <taxon>Lachnospiraceae</taxon>
        <taxon>Cuneatibacter</taxon>
    </lineage>
</organism>
<evidence type="ECO:0000256" key="1">
    <source>
        <dbReference type="ARBA" id="ARBA00004651"/>
    </source>
</evidence>
<evidence type="ECO:0000256" key="2">
    <source>
        <dbReference type="ARBA" id="ARBA00022475"/>
    </source>
</evidence>
<accession>A0A4Q7PIX5</accession>
<comment type="caution">
    <text evidence="9">The sequence shown here is derived from an EMBL/GenBank/DDBJ whole genome shotgun (WGS) entry which is preliminary data.</text>
</comment>
<dbReference type="InterPro" id="IPR038766">
    <property type="entry name" value="Membrane_comp_ABC_pdt"/>
</dbReference>
<dbReference type="GO" id="GO:0005886">
    <property type="term" value="C:plasma membrane"/>
    <property type="evidence" value="ECO:0007669"/>
    <property type="project" value="UniProtKB-SubCell"/>
</dbReference>